<reference evidence="8" key="1">
    <citation type="journal article" date="2020" name="Phytopathology">
        <title>Genome Sequence Resources of Colletotrichum truncatum, C. plurivorum, C. musicola, and C. sojae: Four Species Pathogenic to Soybean (Glycine max).</title>
        <authorList>
            <person name="Rogerio F."/>
            <person name="Boufleur T.R."/>
            <person name="Ciampi-Guillardi M."/>
            <person name="Sukno S.A."/>
            <person name="Thon M.R."/>
            <person name="Massola Junior N.S."/>
            <person name="Baroncelli R."/>
        </authorList>
    </citation>
    <scope>NUCLEOTIDE SEQUENCE</scope>
    <source>
        <strain evidence="8">LFN0074</strain>
    </source>
</reference>
<feature type="transmembrane region" description="Helical" evidence="6">
    <location>
        <begin position="93"/>
        <end position="112"/>
    </location>
</feature>
<organism evidence="8 9">
    <name type="scientific">Colletotrichum musicola</name>
    <dbReference type="NCBI Taxonomy" id="2175873"/>
    <lineage>
        <taxon>Eukaryota</taxon>
        <taxon>Fungi</taxon>
        <taxon>Dikarya</taxon>
        <taxon>Ascomycota</taxon>
        <taxon>Pezizomycotina</taxon>
        <taxon>Sordariomycetes</taxon>
        <taxon>Hypocreomycetidae</taxon>
        <taxon>Glomerellales</taxon>
        <taxon>Glomerellaceae</taxon>
        <taxon>Colletotrichum</taxon>
        <taxon>Colletotrichum orchidearum species complex</taxon>
    </lineage>
</organism>
<gene>
    <name evidence="8" type="ORF">CMUS01_06226</name>
</gene>
<evidence type="ECO:0000256" key="3">
    <source>
        <dbReference type="ARBA" id="ARBA00022989"/>
    </source>
</evidence>
<evidence type="ECO:0000256" key="4">
    <source>
        <dbReference type="ARBA" id="ARBA00023136"/>
    </source>
</evidence>
<dbReference type="Proteomes" id="UP000639643">
    <property type="component" value="Unassembled WGS sequence"/>
</dbReference>
<feature type="transmembrane region" description="Helical" evidence="6">
    <location>
        <begin position="35"/>
        <end position="54"/>
    </location>
</feature>
<sequence>MDSRSIFAGDSEKQFHHSSSSSHAGQPTAVGFLRVAQYVSTILSLVFIACAIDRNILIPGVTSEEIVNCTATVIAALVLPFHCVRSYRRLTVFVLDGLVATFLFATFVFGVVQAGQNKGACSGPGKMGVWDNTRGCTRMKIATAFAATNFLSFAVSAVVAYLVVKE</sequence>
<dbReference type="GO" id="GO:0016020">
    <property type="term" value="C:membrane"/>
    <property type="evidence" value="ECO:0007669"/>
    <property type="project" value="UniProtKB-SubCell"/>
</dbReference>
<feature type="domain" description="MARVEL" evidence="7">
    <location>
        <begin position="30"/>
        <end position="159"/>
    </location>
</feature>
<keyword evidence="3 6" id="KW-1133">Transmembrane helix</keyword>
<evidence type="ECO:0000256" key="6">
    <source>
        <dbReference type="SAM" id="Phobius"/>
    </source>
</evidence>
<proteinExistence type="predicted"/>
<name>A0A8H6KN98_9PEZI</name>
<dbReference type="Pfam" id="PF01284">
    <property type="entry name" value="MARVEL"/>
    <property type="match status" value="1"/>
</dbReference>
<keyword evidence="2 6" id="KW-0812">Transmembrane</keyword>
<dbReference type="OrthoDB" id="5389660at2759"/>
<dbReference type="EMBL" id="WIGM01000200">
    <property type="protein sequence ID" value="KAF6834201.1"/>
    <property type="molecule type" value="Genomic_DNA"/>
</dbReference>
<evidence type="ECO:0000313" key="8">
    <source>
        <dbReference type="EMBL" id="KAF6834201.1"/>
    </source>
</evidence>
<comment type="caution">
    <text evidence="8">The sequence shown here is derived from an EMBL/GenBank/DDBJ whole genome shotgun (WGS) entry which is preliminary data.</text>
</comment>
<evidence type="ECO:0000313" key="9">
    <source>
        <dbReference type="Proteomes" id="UP000639643"/>
    </source>
</evidence>
<dbReference type="AlphaFoldDB" id="A0A8H6KN98"/>
<dbReference type="InterPro" id="IPR008253">
    <property type="entry name" value="Marvel"/>
</dbReference>
<comment type="subcellular location">
    <subcellularLocation>
        <location evidence="1">Membrane</location>
        <topology evidence="1">Multi-pass membrane protein</topology>
    </subcellularLocation>
</comment>
<evidence type="ECO:0000256" key="2">
    <source>
        <dbReference type="ARBA" id="ARBA00022692"/>
    </source>
</evidence>
<keyword evidence="4 6" id="KW-0472">Membrane</keyword>
<evidence type="ECO:0000259" key="7">
    <source>
        <dbReference type="Pfam" id="PF01284"/>
    </source>
</evidence>
<feature type="transmembrane region" description="Helical" evidence="6">
    <location>
        <begin position="141"/>
        <end position="164"/>
    </location>
</feature>
<accession>A0A8H6KN98</accession>
<keyword evidence="9" id="KW-1185">Reference proteome</keyword>
<evidence type="ECO:0000256" key="5">
    <source>
        <dbReference type="SAM" id="MobiDB-lite"/>
    </source>
</evidence>
<evidence type="ECO:0000256" key="1">
    <source>
        <dbReference type="ARBA" id="ARBA00004141"/>
    </source>
</evidence>
<feature type="region of interest" description="Disordered" evidence="5">
    <location>
        <begin position="1"/>
        <end position="25"/>
    </location>
</feature>
<protein>
    <recommendedName>
        <fullName evidence="7">MARVEL domain-containing protein</fullName>
    </recommendedName>
</protein>